<evidence type="ECO:0000259" key="1">
    <source>
        <dbReference type="Pfam" id="PF01266"/>
    </source>
</evidence>
<dbReference type="Proteomes" id="UP000070700">
    <property type="component" value="Unassembled WGS sequence"/>
</dbReference>
<dbReference type="RefSeq" id="XP_018061169.1">
    <property type="nucleotide sequence ID" value="XM_018210244.1"/>
</dbReference>
<dbReference type="GeneID" id="28819970"/>
<dbReference type="Gene3D" id="3.50.50.60">
    <property type="entry name" value="FAD/NAD(P)-binding domain"/>
    <property type="match status" value="1"/>
</dbReference>
<protein>
    <submittedName>
        <fullName evidence="2">FAD dependent oxidoreductase</fullName>
    </submittedName>
</protein>
<dbReference type="SUPFAM" id="SSF51905">
    <property type="entry name" value="FAD/NAD(P)-binding domain"/>
    <property type="match status" value="1"/>
</dbReference>
<dbReference type="STRING" id="149040.A0A132B4H6"/>
<dbReference type="OrthoDB" id="429143at2759"/>
<dbReference type="Pfam" id="PF01266">
    <property type="entry name" value="DAO"/>
    <property type="match status" value="1"/>
</dbReference>
<dbReference type="Gene3D" id="3.30.9.10">
    <property type="entry name" value="D-Amino Acid Oxidase, subunit A, domain 2"/>
    <property type="match status" value="1"/>
</dbReference>
<dbReference type="AlphaFoldDB" id="A0A132B4H6"/>
<sequence>MIAANEDLKGSLTLSAPLPNPCLSYWQRTTRAFPHLNINKSSTLPSSSKYVIIGSGISGALTAFELTENGVDGKDIIILEAREAASGASSRNAGHVRPDAFRGFKHYSSLHGPDQALKIIANERLVLEKVDHFVKKYDVPCDFHLTSTFDVCMTPEFAAYEADNFEAFKKAGGDVSHVSFFEGDEAKKRTGIQDAFAAYEWPAGSSHPAKLAQWLLNSCIKRGVKLFTHCPVSKVTQSEDKSWEVHTSRGAVVTPTVIHCTNAYASLLLPQLESHLTPNRAQAHSLIAPPAFSAEGSLTKTFSLRYSLHHFYSLIQRRGDGTLILGVSRANPTLSTETRRGAVTYNDGKYNEEILEDALKQWKVLFPRVDADINRNGVHGAGLDHAWSGIIGMTGDFVPFVGPLDGMEGQWVCAGFGGHGMARIFTCAPGVVKMMLGKEWSDTGLPECFQFTAKRVAKMMAAQGLQV</sequence>
<dbReference type="KEGG" id="psco:LY89DRAFT_602395"/>
<dbReference type="EMBL" id="KQ947443">
    <property type="protein sequence ID" value="KUJ06814.1"/>
    <property type="molecule type" value="Genomic_DNA"/>
</dbReference>
<evidence type="ECO:0000313" key="3">
    <source>
        <dbReference type="Proteomes" id="UP000070700"/>
    </source>
</evidence>
<dbReference type="PANTHER" id="PTHR13847:SF260">
    <property type="entry name" value="FAD DEPENDENT OXIDOREDUCTASE DOMAIN-CONTAINING PROTEIN"/>
    <property type="match status" value="1"/>
</dbReference>
<dbReference type="InParanoid" id="A0A132B4H6"/>
<dbReference type="GO" id="GO:0005737">
    <property type="term" value="C:cytoplasm"/>
    <property type="evidence" value="ECO:0007669"/>
    <property type="project" value="TreeGrafter"/>
</dbReference>
<gene>
    <name evidence="2" type="ORF">LY89DRAFT_602395</name>
</gene>
<evidence type="ECO:0000313" key="2">
    <source>
        <dbReference type="EMBL" id="KUJ06814.1"/>
    </source>
</evidence>
<dbReference type="InterPro" id="IPR036188">
    <property type="entry name" value="FAD/NAD-bd_sf"/>
</dbReference>
<reference evidence="2 3" key="1">
    <citation type="submission" date="2015-10" db="EMBL/GenBank/DDBJ databases">
        <title>Full genome of DAOMC 229536 Phialocephala scopiformis, a fungal endophyte of spruce producing the potent anti-insectan compound rugulosin.</title>
        <authorList>
            <consortium name="DOE Joint Genome Institute"/>
            <person name="Walker A.K."/>
            <person name="Frasz S.L."/>
            <person name="Seifert K.A."/>
            <person name="Miller J.D."/>
            <person name="Mondo S.J."/>
            <person name="Labutti K."/>
            <person name="Lipzen A."/>
            <person name="Dockter R."/>
            <person name="Kennedy M."/>
            <person name="Grigoriev I.V."/>
            <person name="Spatafora J.W."/>
        </authorList>
    </citation>
    <scope>NUCLEOTIDE SEQUENCE [LARGE SCALE GENOMIC DNA]</scope>
    <source>
        <strain evidence="2 3">CBS 120377</strain>
    </source>
</reference>
<dbReference type="InterPro" id="IPR006076">
    <property type="entry name" value="FAD-dep_OxRdtase"/>
</dbReference>
<name>A0A132B4H6_MOLSC</name>
<proteinExistence type="predicted"/>
<accession>A0A132B4H6</accession>
<keyword evidence="3" id="KW-1185">Reference proteome</keyword>
<dbReference type="PANTHER" id="PTHR13847">
    <property type="entry name" value="SARCOSINE DEHYDROGENASE-RELATED"/>
    <property type="match status" value="1"/>
</dbReference>
<organism evidence="2 3">
    <name type="scientific">Mollisia scopiformis</name>
    <name type="common">Conifer needle endophyte fungus</name>
    <name type="synonym">Phialocephala scopiformis</name>
    <dbReference type="NCBI Taxonomy" id="149040"/>
    <lineage>
        <taxon>Eukaryota</taxon>
        <taxon>Fungi</taxon>
        <taxon>Dikarya</taxon>
        <taxon>Ascomycota</taxon>
        <taxon>Pezizomycotina</taxon>
        <taxon>Leotiomycetes</taxon>
        <taxon>Helotiales</taxon>
        <taxon>Mollisiaceae</taxon>
        <taxon>Mollisia</taxon>
    </lineage>
</organism>
<feature type="domain" description="FAD dependent oxidoreductase" evidence="1">
    <location>
        <begin position="50"/>
        <end position="425"/>
    </location>
</feature>